<dbReference type="InterPro" id="IPR036291">
    <property type="entry name" value="NAD(P)-bd_dom_sf"/>
</dbReference>
<proteinExistence type="inferred from homology"/>
<dbReference type="GO" id="GO:0005737">
    <property type="term" value="C:cytoplasm"/>
    <property type="evidence" value="ECO:0007669"/>
    <property type="project" value="TreeGrafter"/>
</dbReference>
<gene>
    <name evidence="7" type="ORF">BCR34DRAFT_486089</name>
</gene>
<evidence type="ECO:0000256" key="4">
    <source>
        <dbReference type="RuleBase" id="RU362068"/>
    </source>
</evidence>
<organism evidence="7 8">
    <name type="scientific">Clohesyomyces aquaticus</name>
    <dbReference type="NCBI Taxonomy" id="1231657"/>
    <lineage>
        <taxon>Eukaryota</taxon>
        <taxon>Fungi</taxon>
        <taxon>Dikarya</taxon>
        <taxon>Ascomycota</taxon>
        <taxon>Pezizomycotina</taxon>
        <taxon>Dothideomycetes</taxon>
        <taxon>Pleosporomycetidae</taxon>
        <taxon>Pleosporales</taxon>
        <taxon>Lindgomycetaceae</taxon>
        <taxon>Clohesyomyces</taxon>
    </lineage>
</organism>
<dbReference type="NCBIfam" id="TIGR00745">
    <property type="entry name" value="apbA_panE"/>
    <property type="match status" value="1"/>
</dbReference>
<evidence type="ECO:0000259" key="6">
    <source>
        <dbReference type="Pfam" id="PF08546"/>
    </source>
</evidence>
<dbReference type="Gene3D" id="3.40.50.720">
    <property type="entry name" value="NAD(P)-binding Rossmann-like Domain"/>
    <property type="match status" value="1"/>
</dbReference>
<dbReference type="InterPro" id="IPR051402">
    <property type="entry name" value="KPR-Related"/>
</dbReference>
<evidence type="ECO:0000313" key="8">
    <source>
        <dbReference type="Proteomes" id="UP000193144"/>
    </source>
</evidence>
<comment type="caution">
    <text evidence="7">The sequence shown here is derived from an EMBL/GenBank/DDBJ whole genome shotgun (WGS) entry which is preliminary data.</text>
</comment>
<evidence type="ECO:0000256" key="3">
    <source>
        <dbReference type="ARBA" id="ARBA00023002"/>
    </source>
</evidence>
<dbReference type="EMBL" id="MCFA01000076">
    <property type="protein sequence ID" value="ORY10199.1"/>
    <property type="molecule type" value="Genomic_DNA"/>
</dbReference>
<dbReference type="GO" id="GO:0008677">
    <property type="term" value="F:2-dehydropantoate 2-reductase activity"/>
    <property type="evidence" value="ECO:0007669"/>
    <property type="project" value="UniProtKB-EC"/>
</dbReference>
<sequence length="346" mass="37526">MAEKQKKSVLVVGGGAVGAIAALNLEIGGLATVTVVLRSNFKAVNEGGYFIESCDHGILKGWKPSFVRNEVPDISAEKLNPYDYIILTTKNIPDIPPSISSLISPALPPNNTHTTLVLIQNGLNIERPFLKSHPSTAVLSGVSLIGSAETAPSIIVQDDKDRLLIGPFSNPSLDPSTSSAKAQEFVEMYGRGGKTECVYSENVLRDRWRKLVYNACLNPICAITGLDTGRIRLADQGIEGIVRPAMREIVEAAKARGVELEEGVVGTMIEIDPLDIYLSPSMLADVRKGNFIEHENLLGEPLREGLAAGVSMPTLTVIYNICRTIQWRTREARGFVEIPPKRKAAE</sequence>
<accession>A0A1Y1ZJ38</accession>
<feature type="domain" description="Ketopantoate reductase N-terminal" evidence="5">
    <location>
        <begin position="9"/>
        <end position="169"/>
    </location>
</feature>
<dbReference type="PANTHER" id="PTHR21708:SF30">
    <property type="entry name" value="2-DEHYDROPANTOATE 2-REDUCTASE-RELATED"/>
    <property type="match status" value="1"/>
</dbReference>
<keyword evidence="8" id="KW-1185">Reference proteome</keyword>
<comment type="function">
    <text evidence="4">Catalyzes the NADPH-dependent reduction of ketopantoate into pantoic acid.</text>
</comment>
<dbReference type="Gene3D" id="1.10.1040.10">
    <property type="entry name" value="N-(1-d-carboxylethyl)-l-norvaline Dehydrogenase, domain 2"/>
    <property type="match status" value="1"/>
</dbReference>
<dbReference type="PANTHER" id="PTHR21708">
    <property type="entry name" value="PROBABLE 2-DEHYDROPANTOATE 2-REDUCTASE"/>
    <property type="match status" value="1"/>
</dbReference>
<dbReference type="SUPFAM" id="SSF51735">
    <property type="entry name" value="NAD(P)-binding Rossmann-fold domains"/>
    <property type="match status" value="1"/>
</dbReference>
<dbReference type="SUPFAM" id="SSF48179">
    <property type="entry name" value="6-phosphogluconate dehydrogenase C-terminal domain-like"/>
    <property type="match status" value="1"/>
</dbReference>
<keyword evidence="2 4" id="KW-0521">NADP</keyword>
<dbReference type="Pfam" id="PF02558">
    <property type="entry name" value="ApbA"/>
    <property type="match status" value="1"/>
</dbReference>
<evidence type="ECO:0000256" key="1">
    <source>
        <dbReference type="ARBA" id="ARBA00007870"/>
    </source>
</evidence>
<comment type="catalytic activity">
    <reaction evidence="4">
        <text>(R)-pantoate + NADP(+) = 2-dehydropantoate + NADPH + H(+)</text>
        <dbReference type="Rhea" id="RHEA:16233"/>
        <dbReference type="ChEBI" id="CHEBI:11561"/>
        <dbReference type="ChEBI" id="CHEBI:15378"/>
        <dbReference type="ChEBI" id="CHEBI:15980"/>
        <dbReference type="ChEBI" id="CHEBI:57783"/>
        <dbReference type="ChEBI" id="CHEBI:58349"/>
        <dbReference type="EC" id="1.1.1.169"/>
    </reaction>
</comment>
<dbReference type="EC" id="1.1.1.169" evidence="4"/>
<name>A0A1Y1ZJ38_9PLEO</name>
<comment type="similarity">
    <text evidence="1 4">Belongs to the ketopantoate reductase family.</text>
</comment>
<dbReference type="FunFam" id="1.10.1040.10:FF:000017">
    <property type="entry name" value="2-dehydropantoate 2-reductase"/>
    <property type="match status" value="1"/>
</dbReference>
<feature type="domain" description="Ketopantoate reductase C-terminal" evidence="6">
    <location>
        <begin position="202"/>
        <end position="326"/>
    </location>
</feature>
<dbReference type="InterPro" id="IPR008927">
    <property type="entry name" value="6-PGluconate_DH-like_C_sf"/>
</dbReference>
<dbReference type="InterPro" id="IPR013332">
    <property type="entry name" value="KPR_N"/>
</dbReference>
<dbReference type="GO" id="GO:0015940">
    <property type="term" value="P:pantothenate biosynthetic process"/>
    <property type="evidence" value="ECO:0007669"/>
    <property type="project" value="InterPro"/>
</dbReference>
<dbReference type="InterPro" id="IPR013752">
    <property type="entry name" value="KPA_reductase"/>
</dbReference>
<evidence type="ECO:0000259" key="5">
    <source>
        <dbReference type="Pfam" id="PF02558"/>
    </source>
</evidence>
<dbReference type="Pfam" id="PF08546">
    <property type="entry name" value="ApbA_C"/>
    <property type="match status" value="1"/>
</dbReference>
<protein>
    <recommendedName>
        <fullName evidence="4">2-dehydropantoate 2-reductase</fullName>
        <ecNumber evidence="4">1.1.1.169</ecNumber>
    </recommendedName>
    <alternativeName>
        <fullName evidence="4">Ketopantoate reductase</fullName>
    </alternativeName>
</protein>
<keyword evidence="3 4" id="KW-0560">Oxidoreductase</keyword>
<dbReference type="InterPro" id="IPR003710">
    <property type="entry name" value="ApbA"/>
</dbReference>
<dbReference type="AlphaFoldDB" id="A0A1Y1ZJ38"/>
<dbReference type="InterPro" id="IPR013328">
    <property type="entry name" value="6PGD_dom2"/>
</dbReference>
<dbReference type="OrthoDB" id="3609at2759"/>
<reference evidence="7 8" key="1">
    <citation type="submission" date="2016-07" db="EMBL/GenBank/DDBJ databases">
        <title>Pervasive Adenine N6-methylation of Active Genes in Fungi.</title>
        <authorList>
            <consortium name="DOE Joint Genome Institute"/>
            <person name="Mondo S.J."/>
            <person name="Dannebaum R.O."/>
            <person name="Kuo R.C."/>
            <person name="Labutti K."/>
            <person name="Haridas S."/>
            <person name="Kuo A."/>
            <person name="Salamov A."/>
            <person name="Ahrendt S.R."/>
            <person name="Lipzen A."/>
            <person name="Sullivan W."/>
            <person name="Andreopoulos W.B."/>
            <person name="Clum A."/>
            <person name="Lindquist E."/>
            <person name="Daum C."/>
            <person name="Ramamoorthy G.K."/>
            <person name="Gryganskyi A."/>
            <person name="Culley D."/>
            <person name="Magnuson J.K."/>
            <person name="James T.Y."/>
            <person name="O'Malley M.A."/>
            <person name="Stajich J.E."/>
            <person name="Spatafora J.W."/>
            <person name="Visel A."/>
            <person name="Grigoriev I.V."/>
        </authorList>
    </citation>
    <scope>NUCLEOTIDE SEQUENCE [LARGE SCALE GENOMIC DNA]</scope>
    <source>
        <strain evidence="7 8">CBS 115471</strain>
    </source>
</reference>
<dbReference type="Proteomes" id="UP000193144">
    <property type="component" value="Unassembled WGS sequence"/>
</dbReference>
<dbReference type="STRING" id="1231657.A0A1Y1ZJ38"/>
<evidence type="ECO:0000313" key="7">
    <source>
        <dbReference type="EMBL" id="ORY10199.1"/>
    </source>
</evidence>
<evidence type="ECO:0000256" key="2">
    <source>
        <dbReference type="ARBA" id="ARBA00022857"/>
    </source>
</evidence>